<accession>A0A087S9Q8</accession>
<dbReference type="InterPro" id="IPR035925">
    <property type="entry name" value="BSD_dom_sf"/>
</dbReference>
<feature type="compositionally biased region" description="Low complexity" evidence="1">
    <location>
        <begin position="388"/>
        <end position="398"/>
    </location>
</feature>
<feature type="region of interest" description="Disordered" evidence="1">
    <location>
        <begin position="350"/>
        <end position="370"/>
    </location>
</feature>
<evidence type="ECO:0000259" key="2">
    <source>
        <dbReference type="PROSITE" id="PS50858"/>
    </source>
</evidence>
<evidence type="ECO:0000313" key="5">
    <source>
        <dbReference type="Proteomes" id="UP000028924"/>
    </source>
</evidence>
<evidence type="ECO:0000313" key="6">
    <source>
        <dbReference type="Proteomes" id="UP000279271"/>
    </source>
</evidence>
<feature type="region of interest" description="Disordered" evidence="1">
    <location>
        <begin position="388"/>
        <end position="527"/>
    </location>
</feature>
<reference evidence="6" key="2">
    <citation type="journal article" date="2018" name="Algal Res.">
        <title>Characterization of plant carbon substrate utilization by Auxenochlorella protothecoides.</title>
        <authorList>
            <person name="Vogler B.W."/>
            <person name="Starkenburg S.R."/>
            <person name="Sudasinghe N."/>
            <person name="Schambach J.Y."/>
            <person name="Rollin J.A."/>
            <person name="Pattathil S."/>
            <person name="Barry A.N."/>
        </authorList>
    </citation>
    <scope>NUCLEOTIDE SEQUENCE [LARGE SCALE GENOMIC DNA]</scope>
    <source>
        <strain evidence="6">UTEX 25</strain>
    </source>
</reference>
<dbReference type="Proteomes" id="UP000028924">
    <property type="component" value="Unassembled WGS sequence"/>
</dbReference>
<dbReference type="RefSeq" id="XP_011400036.1">
    <property type="nucleotide sequence ID" value="XM_011401734.1"/>
</dbReference>
<evidence type="ECO:0000313" key="4">
    <source>
        <dbReference type="EMBL" id="RMZ53665.1"/>
    </source>
</evidence>
<feature type="compositionally biased region" description="Low complexity" evidence="1">
    <location>
        <begin position="417"/>
        <end position="426"/>
    </location>
</feature>
<dbReference type="InterPro" id="IPR051494">
    <property type="entry name" value="BSD_domain-containing"/>
</dbReference>
<comment type="caution">
    <text evidence="3">The sequence shown here is derived from an EMBL/GenBank/DDBJ whole genome shotgun (WGS) entry which is preliminary data.</text>
</comment>
<dbReference type="SUPFAM" id="SSF140383">
    <property type="entry name" value="BSD domain-like"/>
    <property type="match status" value="1"/>
</dbReference>
<gene>
    <name evidence="4" type="ORF">APUTEX25_003199</name>
    <name evidence="3" type="ORF">F751_0095</name>
</gene>
<sequence length="527" mass="51945">MFSFSGLTASPKSAAAGLWGFASTLTETVKQTTADLAASIHDTDWASELASLKQGLGDESAALAHSAKAAAERLPVLAEHLPEKVGSLHTDELGTRPAAACRRGVAGTALQSRKRGAAGQLSGTLSSLREEVHMGLREGISAVLGGGVSDTAAAAPATGSGGARAGAHSAAVAPAALLEDPSGSPQFQAWLGEGRMEARRSAAQASDPGLAGLLASLVPGRLSEEAFWQRYLYARYCTEERRRALRELTQRSRRVEEVDWDCEDEEEEEDEAVAVAGGPGEVGAPAAGAGPASPGAAGKGLAQGRAPGAGDEVRAAALGRKSVAESLGAGEPVAALAVPCASGAAAEGSSVAHGVPSRDQPAAGGSACPGEEVGSVAQARVLLAKPGAVSAAASASAGPGEGPAGRSAEGEPESEEVAAPTAAVTACGGGPSSPDGADTAPDPAGREQALADALLASPGPLPASPGSSGRAVEDAASTASRHGPSTSWSVISEGPSGESTPMAPPLAPAVGKASKAASDDDWGDDWE</sequence>
<evidence type="ECO:0000256" key="1">
    <source>
        <dbReference type="SAM" id="MobiDB-lite"/>
    </source>
</evidence>
<feature type="region of interest" description="Disordered" evidence="1">
    <location>
        <begin position="277"/>
        <end position="308"/>
    </location>
</feature>
<dbReference type="GO" id="GO:0005737">
    <property type="term" value="C:cytoplasm"/>
    <property type="evidence" value="ECO:0007669"/>
    <property type="project" value="TreeGrafter"/>
</dbReference>
<organism evidence="3 5">
    <name type="scientific">Auxenochlorella protothecoides</name>
    <name type="common">Green microalga</name>
    <name type="synonym">Chlorella protothecoides</name>
    <dbReference type="NCBI Taxonomy" id="3075"/>
    <lineage>
        <taxon>Eukaryota</taxon>
        <taxon>Viridiplantae</taxon>
        <taxon>Chlorophyta</taxon>
        <taxon>core chlorophytes</taxon>
        <taxon>Trebouxiophyceae</taxon>
        <taxon>Chlorellales</taxon>
        <taxon>Chlorellaceae</taxon>
        <taxon>Auxenochlorella</taxon>
    </lineage>
</organism>
<reference evidence="4" key="4">
    <citation type="submission" date="2018-11" db="EMBL/GenBank/DDBJ databases">
        <title>Characterization of plant carbon substrate utilization by Auxenochlorella protothecoides.</title>
        <authorList>
            <person name="Vogler B.W."/>
            <person name="Starkenburg S.R."/>
            <person name="Sudasinghe N."/>
            <person name="Schambach J.Y."/>
            <person name="Rollin J.A."/>
            <person name="Pattathil S."/>
            <person name="Barry A.N."/>
        </authorList>
    </citation>
    <scope>NUCLEOTIDE SEQUENCE [LARGE SCALE GENOMIC DNA]</scope>
    <source>
        <strain evidence="4">UTEX 25</strain>
    </source>
</reference>
<feature type="domain" description="BSD" evidence="2">
    <location>
        <begin position="207"/>
        <end position="239"/>
    </location>
</feature>
<dbReference type="KEGG" id="apro:F751_0095"/>
<dbReference type="EMBL" id="APJO01000847">
    <property type="protein sequence ID" value="KFM22462.1"/>
    <property type="molecule type" value="Genomic_DNA"/>
</dbReference>
<dbReference type="PROSITE" id="PS50858">
    <property type="entry name" value="BSD"/>
    <property type="match status" value="1"/>
</dbReference>
<reference evidence="3 5" key="1">
    <citation type="journal article" date="2014" name="BMC Genomics">
        <title>Oil accumulation mechanisms of the oleaginous microalga Chlorella protothecoides revealed through its genome, transcriptomes, and proteomes.</title>
        <authorList>
            <person name="Gao C."/>
            <person name="Wang Y."/>
            <person name="Shen Y."/>
            <person name="Yan D."/>
            <person name="He X."/>
            <person name="Dai J."/>
            <person name="Wu Q."/>
        </authorList>
    </citation>
    <scope>NUCLEOTIDE SEQUENCE [LARGE SCALE GENOMIC DNA]</scope>
    <source>
        <strain evidence="3 5">0710</strain>
    </source>
</reference>
<dbReference type="Gene3D" id="1.10.3970.10">
    <property type="entry name" value="BSD domain"/>
    <property type="match status" value="1"/>
</dbReference>
<dbReference type="Proteomes" id="UP000279271">
    <property type="component" value="Unassembled WGS sequence"/>
</dbReference>
<feature type="compositionally biased region" description="Low complexity" evidence="1">
    <location>
        <begin position="282"/>
        <end position="296"/>
    </location>
</feature>
<keyword evidence="5" id="KW-1185">Reference proteome</keyword>
<protein>
    <submittedName>
        <fullName evidence="3">BSD domain-containing protein 1</fullName>
    </submittedName>
</protein>
<dbReference type="EMBL" id="QOKY01000196">
    <property type="protein sequence ID" value="RMZ53665.1"/>
    <property type="molecule type" value="Genomic_DNA"/>
</dbReference>
<feature type="compositionally biased region" description="Polar residues" evidence="1">
    <location>
        <begin position="477"/>
        <end position="490"/>
    </location>
</feature>
<dbReference type="AlphaFoldDB" id="A0A087S9Q8"/>
<feature type="compositionally biased region" description="Low complexity" evidence="1">
    <location>
        <begin position="450"/>
        <end position="469"/>
    </location>
</feature>
<dbReference type="PANTHER" id="PTHR16019">
    <property type="entry name" value="SYNAPSE-ASSOCIATED PROTEIN"/>
    <property type="match status" value="1"/>
</dbReference>
<proteinExistence type="predicted"/>
<name>A0A087S9Q8_AUXPR</name>
<dbReference type="InterPro" id="IPR005607">
    <property type="entry name" value="BSD_dom"/>
</dbReference>
<reference evidence="4" key="3">
    <citation type="submission" date="2018-10" db="EMBL/GenBank/DDBJ databases">
        <authorList>
            <person name="Hovde B."/>
            <person name="Zhang X."/>
        </authorList>
    </citation>
    <scope>NUCLEOTIDE SEQUENCE [LARGE SCALE GENOMIC DNA]</scope>
    <source>
        <strain evidence="4">UTEX 25</strain>
    </source>
</reference>
<dbReference type="GeneID" id="23611486"/>
<dbReference type="OrthoDB" id="73788at2759"/>
<dbReference type="PANTHER" id="PTHR16019:SF5">
    <property type="entry name" value="BSD DOMAIN-CONTAINING PROTEIN 1"/>
    <property type="match status" value="1"/>
</dbReference>
<dbReference type="Pfam" id="PF03909">
    <property type="entry name" value="BSD"/>
    <property type="match status" value="1"/>
</dbReference>
<evidence type="ECO:0000313" key="3">
    <source>
        <dbReference type="EMBL" id="KFM22462.1"/>
    </source>
</evidence>